<evidence type="ECO:0000313" key="4">
    <source>
        <dbReference type="Proteomes" id="UP000503222"/>
    </source>
</evidence>
<protein>
    <submittedName>
        <fullName evidence="3">Cell wall hydrolase</fullName>
    </submittedName>
</protein>
<dbReference type="GO" id="GO:0016787">
    <property type="term" value="F:hydrolase activity"/>
    <property type="evidence" value="ECO:0007669"/>
    <property type="project" value="UniProtKB-KW"/>
</dbReference>
<dbReference type="InterPro" id="IPR011105">
    <property type="entry name" value="Cell_wall_hydrolase_SleB"/>
</dbReference>
<reference evidence="3 4" key="1">
    <citation type="submission" date="2020-03" db="EMBL/GenBank/DDBJ databases">
        <title>Sphingomonas sp. nov., isolated from fish.</title>
        <authorList>
            <person name="Hyun D.-W."/>
            <person name="Bae J.-W."/>
        </authorList>
    </citation>
    <scope>NUCLEOTIDE SEQUENCE [LARGE SCALE GENOMIC DNA]</scope>
    <source>
        <strain evidence="3 4">HDW15B</strain>
    </source>
</reference>
<dbReference type="InterPro" id="IPR042047">
    <property type="entry name" value="SleB_dom1"/>
</dbReference>
<sequence>MNRIMGSRGLSAVTGLFMLAFSPTQAVAAPAAPAGIAAPASTAYATALATPIAAPAINAVVTTGGSVIQKAAASSVTVRLGPDIAKEAVWLQQNGWHLAGLVDRYSVGAPLDEQATCIAEAVYHEARGESVEGQMAVARVIMNRAASGRYPASWCGTVKQPWQFSFVNPHTGHIPYIDQSSASWQRALGVTRLAVATAIEALPNDVLWYHADYVAPGWGKRLSRVQKIGTHIFYRA</sequence>
<evidence type="ECO:0000259" key="2">
    <source>
        <dbReference type="Pfam" id="PF07486"/>
    </source>
</evidence>
<accession>A0A6G7YRH2</accession>
<keyword evidence="3" id="KW-0378">Hydrolase</keyword>
<feature type="domain" description="Cell wall hydrolase SleB" evidence="2">
    <location>
        <begin position="128"/>
        <end position="234"/>
    </location>
</feature>
<feature type="chain" id="PRO_5026272519" evidence="1">
    <location>
        <begin position="29"/>
        <end position="236"/>
    </location>
</feature>
<organism evidence="3 4">
    <name type="scientific">Sphingomonas piscis</name>
    <dbReference type="NCBI Taxonomy" id="2714943"/>
    <lineage>
        <taxon>Bacteria</taxon>
        <taxon>Pseudomonadati</taxon>
        <taxon>Pseudomonadota</taxon>
        <taxon>Alphaproteobacteria</taxon>
        <taxon>Sphingomonadales</taxon>
        <taxon>Sphingomonadaceae</taxon>
        <taxon>Sphingomonas</taxon>
    </lineage>
</organism>
<dbReference type="RefSeq" id="WP_166411720.1">
    <property type="nucleotide sequence ID" value="NZ_CP049869.1"/>
</dbReference>
<name>A0A6G7YRH2_9SPHN</name>
<dbReference type="AlphaFoldDB" id="A0A6G7YRH2"/>
<dbReference type="KEGG" id="spii:G7077_10880"/>
<dbReference type="Proteomes" id="UP000503222">
    <property type="component" value="Chromosome"/>
</dbReference>
<keyword evidence="1" id="KW-0732">Signal</keyword>
<dbReference type="EMBL" id="CP049869">
    <property type="protein sequence ID" value="QIK79332.1"/>
    <property type="molecule type" value="Genomic_DNA"/>
</dbReference>
<dbReference type="Gene3D" id="1.10.10.2520">
    <property type="entry name" value="Cell wall hydrolase SleB, domain 1"/>
    <property type="match status" value="1"/>
</dbReference>
<feature type="signal peptide" evidence="1">
    <location>
        <begin position="1"/>
        <end position="28"/>
    </location>
</feature>
<proteinExistence type="predicted"/>
<evidence type="ECO:0000256" key="1">
    <source>
        <dbReference type="SAM" id="SignalP"/>
    </source>
</evidence>
<gene>
    <name evidence="3" type="ORF">G7077_10880</name>
</gene>
<dbReference type="Pfam" id="PF07486">
    <property type="entry name" value="Hydrolase_2"/>
    <property type="match status" value="1"/>
</dbReference>
<evidence type="ECO:0000313" key="3">
    <source>
        <dbReference type="EMBL" id="QIK79332.1"/>
    </source>
</evidence>
<keyword evidence="4" id="KW-1185">Reference proteome</keyword>